<dbReference type="EMBL" id="CP047423">
    <property type="protein sequence ID" value="QPD02975.1"/>
    <property type="molecule type" value="Genomic_DNA"/>
</dbReference>
<evidence type="ECO:0000313" key="4">
    <source>
        <dbReference type="Proteomes" id="UP000593737"/>
    </source>
</evidence>
<proteinExistence type="predicted"/>
<accession>A0A7S8FBQ8</accession>
<gene>
    <name evidence="3" type="ORF">Nkreftii_000749</name>
</gene>
<keyword evidence="2" id="KW-0472">Membrane</keyword>
<keyword evidence="2" id="KW-0812">Transmembrane</keyword>
<feature type="transmembrane region" description="Helical" evidence="2">
    <location>
        <begin position="41"/>
        <end position="65"/>
    </location>
</feature>
<organism evidence="3 4">
    <name type="scientific">Candidatus Nitrospira kreftii</name>
    <dbReference type="NCBI Taxonomy" id="2652173"/>
    <lineage>
        <taxon>Bacteria</taxon>
        <taxon>Pseudomonadati</taxon>
        <taxon>Nitrospirota</taxon>
        <taxon>Nitrospiria</taxon>
        <taxon>Nitrospirales</taxon>
        <taxon>Nitrospiraceae</taxon>
        <taxon>Nitrospira</taxon>
    </lineage>
</organism>
<keyword evidence="2" id="KW-1133">Transmembrane helix</keyword>
<name>A0A7S8FBQ8_9BACT</name>
<evidence type="ECO:0000256" key="1">
    <source>
        <dbReference type="SAM" id="MobiDB-lite"/>
    </source>
</evidence>
<evidence type="ECO:0000313" key="3">
    <source>
        <dbReference type="EMBL" id="QPD02975.1"/>
    </source>
</evidence>
<dbReference type="KEGG" id="nkf:Nkreftii_000749"/>
<evidence type="ECO:0000256" key="2">
    <source>
        <dbReference type="SAM" id="Phobius"/>
    </source>
</evidence>
<reference evidence="3 4" key="1">
    <citation type="journal article" date="2020" name="ISME J.">
        <title>Enrichment and physiological characterization of a novel comammox Nitrospira indicates ammonium inhibition of complete nitrification.</title>
        <authorList>
            <person name="Sakoula D."/>
            <person name="Koch H."/>
            <person name="Frank J."/>
            <person name="Jetten M.S.M."/>
            <person name="van Kessel M.A.H.J."/>
            <person name="Lucker S."/>
        </authorList>
    </citation>
    <scope>NUCLEOTIDE SEQUENCE [LARGE SCALE GENOMIC DNA]</scope>
    <source>
        <strain evidence="3">Comreactor17</strain>
    </source>
</reference>
<feature type="region of interest" description="Disordered" evidence="1">
    <location>
        <begin position="1"/>
        <end position="20"/>
    </location>
</feature>
<sequence>MKLVSTQNEPQNDDPRSWMGAEATVGSQARSYIRRQAGPPASLLGVILGLTFLGGLALGSSFGLLCRNKSK</sequence>
<dbReference type="Proteomes" id="UP000593737">
    <property type="component" value="Chromosome"/>
</dbReference>
<dbReference type="AlphaFoldDB" id="A0A7S8FBQ8"/>
<feature type="compositionally biased region" description="Polar residues" evidence="1">
    <location>
        <begin position="1"/>
        <end position="10"/>
    </location>
</feature>
<protein>
    <submittedName>
        <fullName evidence="3">Uncharacterized protein</fullName>
    </submittedName>
</protein>